<evidence type="ECO:0000256" key="1">
    <source>
        <dbReference type="ARBA" id="ARBA00004141"/>
    </source>
</evidence>
<organism evidence="7 8">
    <name type="scientific">Dawidia soli</name>
    <dbReference type="NCBI Taxonomy" id="2782352"/>
    <lineage>
        <taxon>Bacteria</taxon>
        <taxon>Pseudomonadati</taxon>
        <taxon>Bacteroidota</taxon>
        <taxon>Cytophagia</taxon>
        <taxon>Cytophagales</taxon>
        <taxon>Chryseotaleaceae</taxon>
        <taxon>Dawidia</taxon>
    </lineage>
</organism>
<accession>A0AAP2DDY7</accession>
<feature type="transmembrane region" description="Helical" evidence="5">
    <location>
        <begin position="95"/>
        <end position="118"/>
    </location>
</feature>
<keyword evidence="3 5" id="KW-1133">Transmembrane helix</keyword>
<dbReference type="InterPro" id="IPR010432">
    <property type="entry name" value="RDD"/>
</dbReference>
<dbReference type="Pfam" id="PF06271">
    <property type="entry name" value="RDD"/>
    <property type="match status" value="1"/>
</dbReference>
<feature type="transmembrane region" description="Helical" evidence="5">
    <location>
        <begin position="221"/>
        <end position="238"/>
    </location>
</feature>
<comment type="subcellular location">
    <subcellularLocation>
        <location evidence="1">Membrane</location>
        <topology evidence="1">Multi-pass membrane protein</topology>
    </subcellularLocation>
</comment>
<gene>
    <name evidence="7" type="ORF">KK078_27280</name>
</gene>
<evidence type="ECO:0000256" key="5">
    <source>
        <dbReference type="SAM" id="Phobius"/>
    </source>
</evidence>
<protein>
    <submittedName>
        <fullName evidence="7">RDD family protein</fullName>
    </submittedName>
</protein>
<keyword evidence="2 5" id="KW-0812">Transmembrane</keyword>
<dbReference type="RefSeq" id="WP_254093517.1">
    <property type="nucleotide sequence ID" value="NZ_JAHESC010000061.1"/>
</dbReference>
<feature type="transmembrane region" description="Helical" evidence="5">
    <location>
        <begin position="184"/>
        <end position="201"/>
    </location>
</feature>
<comment type="caution">
    <text evidence="7">The sequence shown here is derived from an EMBL/GenBank/DDBJ whole genome shotgun (WGS) entry which is preliminary data.</text>
</comment>
<feature type="transmembrane region" description="Helical" evidence="5">
    <location>
        <begin position="64"/>
        <end position="83"/>
    </location>
</feature>
<proteinExistence type="predicted"/>
<reference evidence="7 8" key="1">
    <citation type="submission" date="2021-05" db="EMBL/GenBank/DDBJ databases">
        <title>A Polyphasic approach of four new species of the genus Ohtaekwangia: Ohtaekwangia histidinii sp. nov., Ohtaekwangia cretensis sp. nov., Ohtaekwangia indiensis sp. nov., Ohtaekwangia reichenbachii sp. nov. from diverse environment.</title>
        <authorList>
            <person name="Octaviana S."/>
        </authorList>
    </citation>
    <scope>NUCLEOTIDE SEQUENCE [LARGE SCALE GENOMIC DNA]</scope>
    <source>
        <strain evidence="7 8">PWU37</strain>
    </source>
</reference>
<evidence type="ECO:0000256" key="2">
    <source>
        <dbReference type="ARBA" id="ARBA00022692"/>
    </source>
</evidence>
<dbReference type="AlphaFoldDB" id="A0AAP2DDY7"/>
<feature type="domain" description="RDD" evidence="6">
    <location>
        <begin position="182"/>
        <end position="306"/>
    </location>
</feature>
<sequence>MSKRVILISFAFALVGLSAEFLMFFFNKESLFTVVSEMQHVLSIVQIRTSGFLEYSLAWKGPTLGYPDMICYLMLLAGAILYMRSTGRETRLIRFVLAIILMSNALTAFFSILMPSSFRSEFQVASSWGWGIYGITLAKNVALAYLSYLALRVMHRGKVLVAVPPDADDASQPVWQKASGEQRFTNVVLDIIVCVLIFLPLGTRLAPDWLSWMEHTFGSRMGVFLLLVIARTFYYFLFETTLAATPGKLMTESRVVDVDGDRPTPGLIVKRTFARFIPFEPLTYFVEGLWHDELSYTRVVREKQTGVEGMRYWLVVPSIVVLVSLGLAADNVYKRHLENVREERLHDRDVAYMQYELSKLDTDHIIELYDTDPSSSPRSFYLKVEEVNGGDVTATLIKKNSSYYESLVEIREAFYNNALIRELTLVKFKRTVLEAAYTPDISDVERGEFRVADVLGDGRKFRMVRLDRLGCSSIFEQGMNEGSNLTGTLTLRLGNHGVRGYVTSIEILEGSLHWERAETDNEAPTRESVTMPDFFVKFSGYHSDERYKMKMMVTEAGGTERFYLIEGEGEDVTIRRLDE</sequence>
<dbReference type="EMBL" id="JAHESC010000061">
    <property type="protein sequence ID" value="MBT1690299.1"/>
    <property type="molecule type" value="Genomic_DNA"/>
</dbReference>
<dbReference type="GO" id="GO:0016020">
    <property type="term" value="C:membrane"/>
    <property type="evidence" value="ECO:0007669"/>
    <property type="project" value="UniProtKB-SubCell"/>
</dbReference>
<evidence type="ECO:0000256" key="4">
    <source>
        <dbReference type="ARBA" id="ARBA00023136"/>
    </source>
</evidence>
<name>A0AAP2DDY7_9BACT</name>
<evidence type="ECO:0000259" key="6">
    <source>
        <dbReference type="Pfam" id="PF06271"/>
    </source>
</evidence>
<keyword evidence="4 5" id="KW-0472">Membrane</keyword>
<feature type="transmembrane region" description="Helical" evidence="5">
    <location>
        <begin position="311"/>
        <end position="329"/>
    </location>
</feature>
<feature type="transmembrane region" description="Helical" evidence="5">
    <location>
        <begin position="130"/>
        <end position="151"/>
    </location>
</feature>
<evidence type="ECO:0000256" key="3">
    <source>
        <dbReference type="ARBA" id="ARBA00022989"/>
    </source>
</evidence>
<evidence type="ECO:0000313" key="8">
    <source>
        <dbReference type="Proteomes" id="UP001319180"/>
    </source>
</evidence>
<evidence type="ECO:0000313" key="7">
    <source>
        <dbReference type="EMBL" id="MBT1690299.1"/>
    </source>
</evidence>
<dbReference type="Proteomes" id="UP001319180">
    <property type="component" value="Unassembled WGS sequence"/>
</dbReference>
<keyword evidence="8" id="KW-1185">Reference proteome</keyword>